<gene>
    <name evidence="4" type="ORF">GJR97_00230</name>
</gene>
<dbReference type="InterPro" id="IPR050426">
    <property type="entry name" value="Glycosyltransferase_28"/>
</dbReference>
<dbReference type="GO" id="GO:0016758">
    <property type="term" value="F:hexosyltransferase activity"/>
    <property type="evidence" value="ECO:0007669"/>
    <property type="project" value="InterPro"/>
</dbReference>
<dbReference type="Gene3D" id="3.40.50.2000">
    <property type="entry name" value="Glycogen Phosphorylase B"/>
    <property type="match status" value="2"/>
</dbReference>
<dbReference type="FunFam" id="3.40.50.2000:FF:000009">
    <property type="entry name" value="Sterol 3-beta-glucosyltransferase UGT80A2"/>
    <property type="match status" value="1"/>
</dbReference>
<feature type="domain" description="Erythromycin biosynthesis protein CIII-like C-terminal" evidence="3">
    <location>
        <begin position="377"/>
        <end position="472"/>
    </location>
</feature>
<dbReference type="AlphaFoldDB" id="A0A6L5QZ87"/>
<evidence type="ECO:0000259" key="2">
    <source>
        <dbReference type="Pfam" id="PF03033"/>
    </source>
</evidence>
<dbReference type="PANTHER" id="PTHR48050:SF13">
    <property type="entry name" value="STEROL 3-BETA-GLUCOSYLTRANSFERASE UGT80A2"/>
    <property type="match status" value="1"/>
</dbReference>
<dbReference type="GO" id="GO:0033072">
    <property type="term" value="P:vancomycin biosynthetic process"/>
    <property type="evidence" value="ECO:0007669"/>
    <property type="project" value="UniProtKB-ARBA"/>
</dbReference>
<dbReference type="Pfam" id="PF06722">
    <property type="entry name" value="EryCIII-like_C"/>
    <property type="match status" value="1"/>
</dbReference>
<dbReference type="Pfam" id="PF03033">
    <property type="entry name" value="Glyco_transf_28"/>
    <property type="match status" value="1"/>
</dbReference>
<dbReference type="GO" id="GO:0008194">
    <property type="term" value="F:UDP-glycosyltransferase activity"/>
    <property type="evidence" value="ECO:0007669"/>
    <property type="project" value="InterPro"/>
</dbReference>
<evidence type="ECO:0000259" key="3">
    <source>
        <dbReference type="Pfam" id="PF06722"/>
    </source>
</evidence>
<reference evidence="4 5" key="1">
    <citation type="submission" date="2019-11" db="EMBL/GenBank/DDBJ databases">
        <title>Agromyces kandeliae sp. nov., isolated from mangrove soil.</title>
        <authorList>
            <person name="Wang R."/>
        </authorList>
    </citation>
    <scope>NUCLEOTIDE SEQUENCE [LARGE SCALE GENOMIC DNA]</scope>
    <source>
        <strain evidence="4 5">Q22</strain>
    </source>
</reference>
<dbReference type="EMBL" id="WKJD01000002">
    <property type="protein sequence ID" value="MRX42147.1"/>
    <property type="molecule type" value="Genomic_DNA"/>
</dbReference>
<keyword evidence="4" id="KW-0808">Transferase</keyword>
<dbReference type="PANTHER" id="PTHR48050">
    <property type="entry name" value="STEROL 3-BETA-GLUCOSYLTRANSFERASE"/>
    <property type="match status" value="1"/>
</dbReference>
<dbReference type="GO" id="GO:0005975">
    <property type="term" value="P:carbohydrate metabolic process"/>
    <property type="evidence" value="ECO:0007669"/>
    <property type="project" value="InterPro"/>
</dbReference>
<dbReference type="InterPro" id="IPR002213">
    <property type="entry name" value="UDP_glucos_trans"/>
</dbReference>
<dbReference type="InterPro" id="IPR004276">
    <property type="entry name" value="GlycoTrans_28_N"/>
</dbReference>
<name>A0A6L5QZ87_9MICO</name>
<dbReference type="InterPro" id="IPR010610">
    <property type="entry name" value="EryCIII-like_C"/>
</dbReference>
<keyword evidence="5" id="KW-1185">Reference proteome</keyword>
<evidence type="ECO:0000256" key="1">
    <source>
        <dbReference type="SAM" id="MobiDB-lite"/>
    </source>
</evidence>
<proteinExistence type="predicted"/>
<evidence type="ECO:0000313" key="4">
    <source>
        <dbReference type="EMBL" id="MRX42147.1"/>
    </source>
</evidence>
<feature type="compositionally biased region" description="Basic residues" evidence="1">
    <location>
        <begin position="51"/>
        <end position="73"/>
    </location>
</feature>
<feature type="domain" description="Glycosyltransferase family 28 N-terminal" evidence="2">
    <location>
        <begin position="78"/>
        <end position="137"/>
    </location>
</feature>
<feature type="region of interest" description="Disordered" evidence="1">
    <location>
        <begin position="1"/>
        <end position="73"/>
    </location>
</feature>
<dbReference type="CDD" id="cd03784">
    <property type="entry name" value="GT1_Gtf-like"/>
    <property type="match status" value="1"/>
</dbReference>
<feature type="compositionally biased region" description="Basic residues" evidence="1">
    <location>
        <begin position="10"/>
        <end position="40"/>
    </location>
</feature>
<dbReference type="SUPFAM" id="SSF53756">
    <property type="entry name" value="UDP-Glycosyltransferase/glycogen phosphorylase"/>
    <property type="match status" value="1"/>
</dbReference>
<dbReference type="Proteomes" id="UP000476511">
    <property type="component" value="Unassembled WGS sequence"/>
</dbReference>
<comment type="caution">
    <text evidence="4">The sequence shown here is derived from an EMBL/GenBank/DDBJ whole genome shotgun (WGS) entry which is preliminary data.</text>
</comment>
<accession>A0A6L5QZ87</accession>
<protein>
    <submittedName>
        <fullName evidence="4">Glycosyltransferase</fullName>
    </submittedName>
</protein>
<evidence type="ECO:0000313" key="5">
    <source>
        <dbReference type="Proteomes" id="UP000476511"/>
    </source>
</evidence>
<feature type="region of interest" description="Disordered" evidence="1">
    <location>
        <begin position="289"/>
        <end position="308"/>
    </location>
</feature>
<organism evidence="4 5">
    <name type="scientific">Agromyces kandeliae</name>
    <dbReference type="NCBI Taxonomy" id="2666141"/>
    <lineage>
        <taxon>Bacteria</taxon>
        <taxon>Bacillati</taxon>
        <taxon>Actinomycetota</taxon>
        <taxon>Actinomycetes</taxon>
        <taxon>Micrococcales</taxon>
        <taxon>Microbacteriaceae</taxon>
        <taxon>Agromyces</taxon>
    </lineage>
</organism>
<sequence>MAPPFPRPGRPGRRPGPPRRRAVPAARSTRRLGGRRRRGRPGAPGDPARRAVLRRARHRRPAARRDRSRHRGGTMKLLLVTAGSRGDVEPFAALARRAAASGHEVRLALPDRSGVDTTGIETRSLEADFSAMIESQGVSPLAAMRNLRDVVRPVMRSVIVNAAHAALELRPDVIAWHPKVLSSPLVADALGIPHVLVELVPAMTATREFPAAGTVARDLGPLNPLTYRAAAAAGGMFRREVEEAAEVMGTPRARRSSPPAATLLPISPAILPRPADWPESVALTGAWRAPEATTDAPSTATTADDAAPTPDPVLADFLAGGPFAYAGFGSMAAGDPAVRGRALVAAARARGIRLLVATGLGGIAVPDDARGDDVFVTRSVDHRVVLPRAVAAVHHGGIGTVQAATAAGTVSIVVPFIADQPFWGATLHRRGLAPAPIPRRRLTADRLAEALAAAPAFQSAVDAAARAMADEDGAAEALGVLERVAARPRNDALRHP</sequence>